<comment type="caution">
    <text evidence="2">The sequence shown here is derived from an EMBL/GenBank/DDBJ whole genome shotgun (WGS) entry which is preliminary data.</text>
</comment>
<evidence type="ECO:0000313" key="1">
    <source>
        <dbReference type="EMBL" id="CAF0821532.1"/>
    </source>
</evidence>
<name>A0A813VCB5_9BILA</name>
<dbReference type="Proteomes" id="UP000663864">
    <property type="component" value="Unassembled WGS sequence"/>
</dbReference>
<dbReference type="Proteomes" id="UP000663882">
    <property type="component" value="Unassembled WGS sequence"/>
</dbReference>
<dbReference type="OrthoDB" id="9972306at2759"/>
<evidence type="ECO:0000313" key="2">
    <source>
        <dbReference type="EMBL" id="CAF0841302.1"/>
    </source>
</evidence>
<evidence type="ECO:0000313" key="3">
    <source>
        <dbReference type="Proteomes" id="UP000663864"/>
    </source>
</evidence>
<gene>
    <name evidence="1" type="ORF">RFH988_LOCUS4964</name>
    <name evidence="2" type="ORF">ZHD862_LOCUS4392</name>
</gene>
<proteinExistence type="predicted"/>
<reference evidence="2" key="1">
    <citation type="submission" date="2021-02" db="EMBL/GenBank/DDBJ databases">
        <authorList>
            <person name="Nowell W R."/>
        </authorList>
    </citation>
    <scope>NUCLEOTIDE SEQUENCE</scope>
</reference>
<organism evidence="2 3">
    <name type="scientific">Rotaria sordida</name>
    <dbReference type="NCBI Taxonomy" id="392033"/>
    <lineage>
        <taxon>Eukaryota</taxon>
        <taxon>Metazoa</taxon>
        <taxon>Spiralia</taxon>
        <taxon>Gnathifera</taxon>
        <taxon>Rotifera</taxon>
        <taxon>Eurotatoria</taxon>
        <taxon>Bdelloidea</taxon>
        <taxon>Philodinida</taxon>
        <taxon>Philodinidae</taxon>
        <taxon>Rotaria</taxon>
    </lineage>
</organism>
<sequence>MKLSIRNIQTVAHGHYNHCRGTAQPSVVQNSMLNAPCPSGTYCTISSFDRLKRSASSRYKKYQKNLAYQYLIKKNNLQINLFTNTLQSWQ</sequence>
<accession>A0A813VCB5</accession>
<dbReference type="EMBL" id="CAJNOT010000105">
    <property type="protein sequence ID" value="CAF0841302.1"/>
    <property type="molecule type" value="Genomic_DNA"/>
</dbReference>
<protein>
    <submittedName>
        <fullName evidence="2">Uncharacterized protein</fullName>
    </submittedName>
</protein>
<dbReference type="AlphaFoldDB" id="A0A813VCB5"/>
<dbReference type="EMBL" id="CAJNOO010000136">
    <property type="protein sequence ID" value="CAF0821532.1"/>
    <property type="molecule type" value="Genomic_DNA"/>
</dbReference>